<evidence type="ECO:0000256" key="10">
    <source>
        <dbReference type="ARBA" id="ARBA00033270"/>
    </source>
</evidence>
<gene>
    <name evidence="18" type="ORF">FD30_GL001925</name>
</gene>
<feature type="transmembrane region" description="Helical" evidence="17">
    <location>
        <begin position="79"/>
        <end position="97"/>
    </location>
</feature>
<feature type="transmembrane region" description="Helical" evidence="17">
    <location>
        <begin position="287"/>
        <end position="308"/>
    </location>
</feature>
<dbReference type="PATRIC" id="fig|1423773.3.peg.1971"/>
<evidence type="ECO:0000313" key="18">
    <source>
        <dbReference type="EMBL" id="KRK77410.1"/>
    </source>
</evidence>
<keyword evidence="2" id="KW-0328">Glycosyltransferase</keyword>
<keyword evidence="19" id="KW-1185">Reference proteome</keyword>
<keyword evidence="7 17" id="KW-1133">Transmembrane helix</keyword>
<comment type="similarity">
    <text evidence="11">Belongs to the SEDS family. FtsW subfamily.</text>
</comment>
<name>A0A0R1KC92_9LACO</name>
<evidence type="ECO:0000256" key="15">
    <source>
        <dbReference type="ARBA" id="ARBA00049902"/>
    </source>
</evidence>
<evidence type="ECO:0000313" key="19">
    <source>
        <dbReference type="Proteomes" id="UP000051162"/>
    </source>
</evidence>
<evidence type="ECO:0000256" key="12">
    <source>
        <dbReference type="ARBA" id="ARBA00041185"/>
    </source>
</evidence>
<feature type="transmembrane region" description="Helical" evidence="17">
    <location>
        <begin position="167"/>
        <end position="185"/>
    </location>
</feature>
<evidence type="ECO:0000256" key="8">
    <source>
        <dbReference type="ARBA" id="ARBA00023136"/>
    </source>
</evidence>
<feature type="transmembrane region" description="Helical" evidence="17">
    <location>
        <begin position="320"/>
        <end position="341"/>
    </location>
</feature>
<keyword evidence="18" id="KW-0131">Cell cycle</keyword>
<organism evidence="18 19">
    <name type="scientific">Levilactobacillus namurensis DSM 19117</name>
    <dbReference type="NCBI Taxonomy" id="1423773"/>
    <lineage>
        <taxon>Bacteria</taxon>
        <taxon>Bacillati</taxon>
        <taxon>Bacillota</taxon>
        <taxon>Bacilli</taxon>
        <taxon>Lactobacillales</taxon>
        <taxon>Lactobacillaceae</taxon>
        <taxon>Levilactobacillus</taxon>
    </lineage>
</organism>
<keyword evidence="8 17" id="KW-0472">Membrane</keyword>
<comment type="function">
    <text evidence="16">Peptidoglycan polymerase that is essential for cell division.</text>
</comment>
<proteinExistence type="inferred from homology"/>
<dbReference type="STRING" id="1423773.FD30_GL001925"/>
<dbReference type="EMBL" id="AZDT01000006">
    <property type="protein sequence ID" value="KRK77410.1"/>
    <property type="molecule type" value="Genomic_DNA"/>
</dbReference>
<dbReference type="PANTHER" id="PTHR30474:SF2">
    <property type="entry name" value="PEPTIDOGLYCAN GLYCOSYLTRANSFERASE FTSW-RELATED"/>
    <property type="match status" value="1"/>
</dbReference>
<keyword evidence="6" id="KW-0573">Peptidoglycan synthesis</keyword>
<dbReference type="OrthoDB" id="9812661at2"/>
<evidence type="ECO:0000256" key="6">
    <source>
        <dbReference type="ARBA" id="ARBA00022984"/>
    </source>
</evidence>
<keyword evidence="5" id="KW-0133">Cell shape</keyword>
<feature type="transmembrane region" description="Helical" evidence="17">
    <location>
        <begin position="192"/>
        <end position="212"/>
    </location>
</feature>
<evidence type="ECO:0000256" key="11">
    <source>
        <dbReference type="ARBA" id="ARBA00038053"/>
    </source>
</evidence>
<evidence type="ECO:0000256" key="13">
    <source>
        <dbReference type="ARBA" id="ARBA00041418"/>
    </source>
</evidence>
<feature type="transmembrane region" description="Helical" evidence="17">
    <location>
        <begin position="353"/>
        <end position="374"/>
    </location>
</feature>
<evidence type="ECO:0000256" key="14">
    <source>
        <dbReference type="ARBA" id="ARBA00044770"/>
    </source>
</evidence>
<evidence type="ECO:0000256" key="17">
    <source>
        <dbReference type="SAM" id="Phobius"/>
    </source>
</evidence>
<comment type="catalytic activity">
    <reaction evidence="15">
        <text>[GlcNAc-(1-&gt;4)-Mur2Ac(oyl-L-Ala-gamma-D-Glu-L-Lys-D-Ala-D-Ala)](n)-di-trans,octa-cis-undecaprenyl diphosphate + beta-D-GlcNAc-(1-&gt;4)-Mur2Ac(oyl-L-Ala-gamma-D-Glu-L-Lys-D-Ala-D-Ala)-di-trans,octa-cis-undecaprenyl diphosphate = [GlcNAc-(1-&gt;4)-Mur2Ac(oyl-L-Ala-gamma-D-Glu-L-Lys-D-Ala-D-Ala)](n+1)-di-trans,octa-cis-undecaprenyl diphosphate + di-trans,octa-cis-undecaprenyl diphosphate + H(+)</text>
        <dbReference type="Rhea" id="RHEA:23708"/>
        <dbReference type="Rhea" id="RHEA-COMP:9602"/>
        <dbReference type="Rhea" id="RHEA-COMP:9603"/>
        <dbReference type="ChEBI" id="CHEBI:15378"/>
        <dbReference type="ChEBI" id="CHEBI:58405"/>
        <dbReference type="ChEBI" id="CHEBI:60033"/>
        <dbReference type="ChEBI" id="CHEBI:78435"/>
        <dbReference type="EC" id="2.4.99.28"/>
    </reaction>
</comment>
<dbReference type="EC" id="2.4.99.28" evidence="14"/>
<dbReference type="GO" id="GO:0051301">
    <property type="term" value="P:cell division"/>
    <property type="evidence" value="ECO:0007669"/>
    <property type="project" value="UniProtKB-KW"/>
</dbReference>
<feature type="transmembrane region" description="Helical" evidence="17">
    <location>
        <begin position="141"/>
        <end position="161"/>
    </location>
</feature>
<dbReference type="GO" id="GO:0008955">
    <property type="term" value="F:peptidoglycan glycosyltransferase activity"/>
    <property type="evidence" value="ECO:0007669"/>
    <property type="project" value="UniProtKB-EC"/>
</dbReference>
<dbReference type="GeneID" id="84781823"/>
<dbReference type="RefSeq" id="WP_056943520.1">
    <property type="nucleotide sequence ID" value="NZ_AZDT01000006.1"/>
</dbReference>
<reference evidence="18 19" key="1">
    <citation type="journal article" date="2015" name="Genome Announc.">
        <title>Expanding the biotechnology potential of lactobacilli through comparative genomics of 213 strains and associated genera.</title>
        <authorList>
            <person name="Sun Z."/>
            <person name="Harris H.M."/>
            <person name="McCann A."/>
            <person name="Guo C."/>
            <person name="Argimon S."/>
            <person name="Zhang W."/>
            <person name="Yang X."/>
            <person name="Jeffery I.B."/>
            <person name="Cooney J.C."/>
            <person name="Kagawa T.F."/>
            <person name="Liu W."/>
            <person name="Song Y."/>
            <person name="Salvetti E."/>
            <person name="Wrobel A."/>
            <person name="Rasinkangas P."/>
            <person name="Parkhill J."/>
            <person name="Rea M.C."/>
            <person name="O'Sullivan O."/>
            <person name="Ritari J."/>
            <person name="Douillard F.P."/>
            <person name="Paul Ross R."/>
            <person name="Yang R."/>
            <person name="Briner A.E."/>
            <person name="Felis G.E."/>
            <person name="de Vos W.M."/>
            <person name="Barrangou R."/>
            <person name="Klaenhammer T.R."/>
            <person name="Caufield P.W."/>
            <person name="Cui Y."/>
            <person name="Zhang H."/>
            <person name="O'Toole P.W."/>
        </authorList>
    </citation>
    <scope>NUCLEOTIDE SEQUENCE [LARGE SCALE GENOMIC DNA]</scope>
    <source>
        <strain evidence="18 19">DSM 19117</strain>
    </source>
</reference>
<dbReference type="GO" id="GO:0009252">
    <property type="term" value="P:peptidoglycan biosynthetic process"/>
    <property type="evidence" value="ECO:0007669"/>
    <property type="project" value="UniProtKB-KW"/>
</dbReference>
<evidence type="ECO:0000256" key="9">
    <source>
        <dbReference type="ARBA" id="ARBA00032370"/>
    </source>
</evidence>
<dbReference type="AlphaFoldDB" id="A0A0R1KC92"/>
<feature type="transmembrane region" description="Helical" evidence="17">
    <location>
        <begin position="109"/>
        <end position="129"/>
    </location>
</feature>
<protein>
    <recommendedName>
        <fullName evidence="12">Probable peptidoglycan glycosyltransferase FtsW</fullName>
        <ecNumber evidence="14">2.4.99.28</ecNumber>
    </recommendedName>
    <alternativeName>
        <fullName evidence="13">Cell division protein FtsW</fullName>
    </alternativeName>
    <alternativeName>
        <fullName evidence="10">Cell wall polymerase</fullName>
    </alternativeName>
    <alternativeName>
        <fullName evidence="9">Peptidoglycan polymerase</fullName>
    </alternativeName>
</protein>
<feature type="transmembrane region" description="Helical" evidence="17">
    <location>
        <begin position="49"/>
        <end position="67"/>
    </location>
</feature>
<evidence type="ECO:0000256" key="2">
    <source>
        <dbReference type="ARBA" id="ARBA00022676"/>
    </source>
</evidence>
<dbReference type="GO" id="GO:0005886">
    <property type="term" value="C:plasma membrane"/>
    <property type="evidence" value="ECO:0007669"/>
    <property type="project" value="TreeGrafter"/>
</dbReference>
<dbReference type="GO" id="GO:0032153">
    <property type="term" value="C:cell division site"/>
    <property type="evidence" value="ECO:0007669"/>
    <property type="project" value="TreeGrafter"/>
</dbReference>
<evidence type="ECO:0000256" key="1">
    <source>
        <dbReference type="ARBA" id="ARBA00004141"/>
    </source>
</evidence>
<evidence type="ECO:0000256" key="3">
    <source>
        <dbReference type="ARBA" id="ARBA00022679"/>
    </source>
</evidence>
<dbReference type="GO" id="GO:0015648">
    <property type="term" value="F:lipid-linked peptidoglycan transporter activity"/>
    <property type="evidence" value="ECO:0007669"/>
    <property type="project" value="TreeGrafter"/>
</dbReference>
<dbReference type="InterPro" id="IPR018365">
    <property type="entry name" value="Cell_cycle_FtsW-rel_CS"/>
</dbReference>
<dbReference type="PANTHER" id="PTHR30474">
    <property type="entry name" value="CELL CYCLE PROTEIN"/>
    <property type="match status" value="1"/>
</dbReference>
<dbReference type="InterPro" id="IPR001182">
    <property type="entry name" value="FtsW/RodA"/>
</dbReference>
<dbReference type="Pfam" id="PF01098">
    <property type="entry name" value="FTSW_RODA_SPOVE"/>
    <property type="match status" value="1"/>
</dbReference>
<evidence type="ECO:0000256" key="4">
    <source>
        <dbReference type="ARBA" id="ARBA00022692"/>
    </source>
</evidence>
<keyword evidence="18" id="KW-0132">Cell division</keyword>
<dbReference type="Proteomes" id="UP000051162">
    <property type="component" value="Unassembled WGS sequence"/>
</dbReference>
<dbReference type="PROSITE" id="PS00428">
    <property type="entry name" value="FTSW_RODA_SPOVE"/>
    <property type="match status" value="1"/>
</dbReference>
<accession>A0A0R1KC92</accession>
<comment type="subcellular location">
    <subcellularLocation>
        <location evidence="1">Membrane</location>
        <topology evidence="1">Multi-pass membrane protein</topology>
    </subcellularLocation>
</comment>
<evidence type="ECO:0000256" key="5">
    <source>
        <dbReference type="ARBA" id="ARBA00022960"/>
    </source>
</evidence>
<dbReference type="GO" id="GO:0008360">
    <property type="term" value="P:regulation of cell shape"/>
    <property type="evidence" value="ECO:0007669"/>
    <property type="project" value="UniProtKB-KW"/>
</dbReference>
<keyword evidence="3" id="KW-0808">Transferase</keyword>
<evidence type="ECO:0000256" key="16">
    <source>
        <dbReference type="ARBA" id="ARBA00049966"/>
    </source>
</evidence>
<feature type="transmembrane region" description="Helical" evidence="17">
    <location>
        <begin position="7"/>
        <end position="29"/>
    </location>
</feature>
<sequence>MRKLKYLDYWLMVPYLVLSILGIVMVYSASADIGSQNGGSPFGYLVKQTIYVGLGLGILLVTLSLNLHKLRNKTLQRRLLWVALLSLLGLFLVGKTINGAAGWFRIGPVGIQPAEFMKFYLIIFVAYSISKRQDDLAENYGWWSTFMEPIVITACIVGLILAQPDLGGAAINATIAVVMFLASGFNYKRASAYLVGLVLLAVFVVLPFLTWLSQMSFAKNSYKLQRIVAFTHPFANSQDSGQQLVNSYYALSNGGVFGVGLGNSIQKTGYLPEPNTDFIMAILAEELGLVTALFVITLLFIMIIRIVYIGKNCHSAYYGLICYGAATYLTVQSFFNLGGVLGMLPITGVTFPFISYGGSSTLTLALVFGVVLNISARQKGYRPQVAAPAEENE</sequence>
<keyword evidence="4 17" id="KW-0812">Transmembrane</keyword>
<comment type="caution">
    <text evidence="18">The sequence shown here is derived from an EMBL/GenBank/DDBJ whole genome shotgun (WGS) entry which is preliminary data.</text>
</comment>
<evidence type="ECO:0000256" key="7">
    <source>
        <dbReference type="ARBA" id="ARBA00022989"/>
    </source>
</evidence>